<dbReference type="FunFam" id="1.20.5.440:FF:000001">
    <property type="entry name" value="ATP synthase epsilon chain"/>
    <property type="match status" value="1"/>
</dbReference>
<evidence type="ECO:0000256" key="9">
    <source>
        <dbReference type="ARBA" id="ARBA00023136"/>
    </source>
</evidence>
<evidence type="ECO:0000256" key="8">
    <source>
        <dbReference type="ARBA" id="ARBA00023065"/>
    </source>
</evidence>
<dbReference type="Gene3D" id="1.20.5.440">
    <property type="entry name" value="ATP synthase delta/epsilon subunit, C-terminal domain"/>
    <property type="match status" value="1"/>
</dbReference>
<name>A0A7X3C3D8_9LACO</name>
<evidence type="ECO:0000256" key="13">
    <source>
        <dbReference type="ARBA" id="ARBA00031795"/>
    </source>
</evidence>
<keyword evidence="7 14" id="KW-0375">Hydrogen ion transport</keyword>
<evidence type="ECO:0000256" key="11">
    <source>
        <dbReference type="ARBA" id="ARBA00023310"/>
    </source>
</evidence>
<dbReference type="InterPro" id="IPR020547">
    <property type="entry name" value="ATP_synth_F1_esu_C"/>
</dbReference>
<evidence type="ECO:0000256" key="14">
    <source>
        <dbReference type="HAMAP-Rule" id="MF_00530"/>
    </source>
</evidence>
<dbReference type="RefSeq" id="WP_155431782.1">
    <property type="nucleotide sequence ID" value="NZ_WNJO01000007.1"/>
</dbReference>
<dbReference type="GO" id="GO:0046933">
    <property type="term" value="F:proton-transporting ATP synthase activity, rotational mechanism"/>
    <property type="evidence" value="ECO:0007669"/>
    <property type="project" value="UniProtKB-UniRule"/>
</dbReference>
<dbReference type="CDD" id="cd12152">
    <property type="entry name" value="F1-ATPase_delta"/>
    <property type="match status" value="1"/>
</dbReference>
<dbReference type="SUPFAM" id="SSF51344">
    <property type="entry name" value="Epsilon subunit of F1F0-ATP synthase N-terminal domain"/>
    <property type="match status" value="1"/>
</dbReference>
<organism evidence="19 20">
    <name type="scientific">Secundilactobacillus folii</name>
    <dbReference type="NCBI Taxonomy" id="2678357"/>
    <lineage>
        <taxon>Bacteria</taxon>
        <taxon>Bacillati</taxon>
        <taxon>Bacillota</taxon>
        <taxon>Bacilli</taxon>
        <taxon>Lactobacillales</taxon>
        <taxon>Lactobacillaceae</taxon>
        <taxon>Secundilactobacillus</taxon>
    </lineage>
</organism>
<dbReference type="AlphaFoldDB" id="A0A7X3C3D8"/>
<evidence type="ECO:0000256" key="10">
    <source>
        <dbReference type="ARBA" id="ARBA00023196"/>
    </source>
</evidence>
<keyword evidence="20" id="KW-1185">Reference proteome</keyword>
<dbReference type="SUPFAM" id="SSF46604">
    <property type="entry name" value="Epsilon subunit of F1F0-ATP synthase C-terminal domain"/>
    <property type="match status" value="1"/>
</dbReference>
<sequence length="142" mass="15151">MADEQSVLTVSIVTPDGNVYDNGQAKLLVVKTQLGELGIMANHVPVIASLAVDEARVQSVSGDGEDEIAVNGGFVEFSDNVATIVADSAEKQSEIDVDRAQNAKKRAEARIQKANEAHDKDELARAEVALRRAINRINVAGK</sequence>
<evidence type="ECO:0000256" key="4">
    <source>
        <dbReference type="ARBA" id="ARBA00014480"/>
    </source>
</evidence>
<keyword evidence="11 14" id="KW-0066">ATP synthesis</keyword>
<evidence type="ECO:0000256" key="3">
    <source>
        <dbReference type="ARBA" id="ARBA00005712"/>
    </source>
</evidence>
<evidence type="ECO:0000256" key="5">
    <source>
        <dbReference type="ARBA" id="ARBA00022448"/>
    </source>
</evidence>
<dbReference type="InterPro" id="IPR020546">
    <property type="entry name" value="ATP_synth_F1_dsu/esu_N"/>
</dbReference>
<dbReference type="InterPro" id="IPR036794">
    <property type="entry name" value="ATP_F1_dsu/esu_C_sf"/>
</dbReference>
<feature type="domain" description="ATP synthase F1 complex delta/epsilon subunit N-terminal" evidence="18">
    <location>
        <begin position="8"/>
        <end position="89"/>
    </location>
</feature>
<comment type="similarity">
    <text evidence="3 14 15">Belongs to the ATPase epsilon chain family.</text>
</comment>
<evidence type="ECO:0000256" key="12">
    <source>
        <dbReference type="ARBA" id="ARBA00030215"/>
    </source>
</evidence>
<gene>
    <name evidence="14" type="primary">atpC</name>
    <name evidence="19" type="ORF">GM612_07635</name>
</gene>
<keyword evidence="9 14" id="KW-0472">Membrane</keyword>
<evidence type="ECO:0000313" key="19">
    <source>
        <dbReference type="EMBL" id="MTV82516.1"/>
    </source>
</evidence>
<dbReference type="NCBIfam" id="TIGR01216">
    <property type="entry name" value="ATP_synt_epsi"/>
    <property type="match status" value="1"/>
</dbReference>
<evidence type="ECO:0000256" key="16">
    <source>
        <dbReference type="SAM" id="Coils"/>
    </source>
</evidence>
<keyword evidence="5 14" id="KW-0813">Transport</keyword>
<dbReference type="Pfam" id="PF00401">
    <property type="entry name" value="ATP-synt_DE"/>
    <property type="match status" value="1"/>
</dbReference>
<dbReference type="InterPro" id="IPR001469">
    <property type="entry name" value="ATP_synth_F1_dsu/esu"/>
</dbReference>
<evidence type="ECO:0000259" key="17">
    <source>
        <dbReference type="Pfam" id="PF00401"/>
    </source>
</evidence>
<comment type="function">
    <text evidence="1 14">Produces ATP from ADP in the presence of a proton gradient across the membrane.</text>
</comment>
<evidence type="ECO:0000259" key="18">
    <source>
        <dbReference type="Pfam" id="PF02823"/>
    </source>
</evidence>
<dbReference type="PANTHER" id="PTHR13822:SF10">
    <property type="entry name" value="ATP SYNTHASE EPSILON CHAIN, CHLOROPLASTIC"/>
    <property type="match status" value="1"/>
</dbReference>
<dbReference type="Pfam" id="PF02823">
    <property type="entry name" value="ATP-synt_DE_N"/>
    <property type="match status" value="1"/>
</dbReference>
<feature type="domain" description="ATP synthase epsilon subunit C-terminal" evidence="17">
    <location>
        <begin position="94"/>
        <end position="141"/>
    </location>
</feature>
<accession>A0A7X3C3D8</accession>
<feature type="coiled-coil region" evidence="16">
    <location>
        <begin position="90"/>
        <end position="124"/>
    </location>
</feature>
<evidence type="ECO:0000256" key="1">
    <source>
        <dbReference type="ARBA" id="ARBA00003543"/>
    </source>
</evidence>
<evidence type="ECO:0000256" key="15">
    <source>
        <dbReference type="RuleBase" id="RU003656"/>
    </source>
</evidence>
<keyword evidence="8 14" id="KW-0406">Ion transport</keyword>
<dbReference type="GO" id="GO:0005886">
    <property type="term" value="C:plasma membrane"/>
    <property type="evidence" value="ECO:0007669"/>
    <property type="project" value="UniProtKB-SubCell"/>
</dbReference>
<keyword evidence="16" id="KW-0175">Coiled coil</keyword>
<dbReference type="HAMAP" id="MF_00530">
    <property type="entry name" value="ATP_synth_epsil_bac"/>
    <property type="match status" value="1"/>
</dbReference>
<dbReference type="GO" id="GO:0045259">
    <property type="term" value="C:proton-transporting ATP synthase complex"/>
    <property type="evidence" value="ECO:0007669"/>
    <property type="project" value="UniProtKB-KW"/>
</dbReference>
<dbReference type="InterPro" id="IPR036771">
    <property type="entry name" value="ATPsynth_dsu/esu_N"/>
</dbReference>
<comment type="subunit">
    <text evidence="14 15">F-type ATPases have 2 components, CF(1) - the catalytic core - and CF(0) - the membrane proton channel. CF(1) has five subunits: alpha(3), beta(3), gamma(1), delta(1), epsilon(1). CF(0) has three main subunits: a, b and c.</text>
</comment>
<dbReference type="PANTHER" id="PTHR13822">
    <property type="entry name" value="ATP SYNTHASE DELTA/EPSILON CHAIN"/>
    <property type="match status" value="1"/>
</dbReference>
<keyword evidence="10 14" id="KW-0139">CF(1)</keyword>
<dbReference type="GO" id="GO:0005524">
    <property type="term" value="F:ATP binding"/>
    <property type="evidence" value="ECO:0007669"/>
    <property type="project" value="UniProtKB-UniRule"/>
</dbReference>
<reference evidence="19 20" key="1">
    <citation type="submission" date="2019-11" db="EMBL/GenBank/DDBJ databases">
        <title>Lactobacillus sp. nov. CRM56-3, isolated from fermented tea leaves.</title>
        <authorList>
            <person name="Phuengjayaem S."/>
            <person name="Tanasupawat S."/>
        </authorList>
    </citation>
    <scope>NUCLEOTIDE SEQUENCE [LARGE SCALE GENOMIC DNA]</scope>
    <source>
        <strain evidence="19 20">CRM56-3</strain>
    </source>
</reference>
<evidence type="ECO:0000256" key="7">
    <source>
        <dbReference type="ARBA" id="ARBA00022781"/>
    </source>
</evidence>
<dbReference type="NCBIfam" id="NF001846">
    <property type="entry name" value="PRK00571.1-3"/>
    <property type="match status" value="1"/>
</dbReference>
<evidence type="ECO:0000256" key="6">
    <source>
        <dbReference type="ARBA" id="ARBA00022475"/>
    </source>
</evidence>
<evidence type="ECO:0000313" key="20">
    <source>
        <dbReference type="Proteomes" id="UP000466388"/>
    </source>
</evidence>
<keyword evidence="6 14" id="KW-1003">Cell membrane</keyword>
<proteinExistence type="inferred from homology"/>
<protein>
    <recommendedName>
        <fullName evidence="4 14">ATP synthase epsilon chain</fullName>
    </recommendedName>
    <alternativeName>
        <fullName evidence="13 14">ATP synthase F1 sector epsilon subunit</fullName>
    </alternativeName>
    <alternativeName>
        <fullName evidence="12 14">F-ATPase epsilon subunit</fullName>
    </alternativeName>
</protein>
<evidence type="ECO:0000256" key="2">
    <source>
        <dbReference type="ARBA" id="ARBA00004202"/>
    </source>
</evidence>
<comment type="caution">
    <text evidence="19">The sequence shown here is derived from an EMBL/GenBank/DDBJ whole genome shotgun (WGS) entry which is preliminary data.</text>
</comment>
<comment type="subcellular location">
    <subcellularLocation>
        <location evidence="2 14">Cell membrane</location>
        <topology evidence="2 14">Peripheral membrane protein</topology>
    </subcellularLocation>
</comment>
<dbReference type="Proteomes" id="UP000466388">
    <property type="component" value="Unassembled WGS sequence"/>
</dbReference>
<dbReference type="Gene3D" id="2.60.15.10">
    <property type="entry name" value="F0F1 ATP synthase delta/epsilon subunit, N-terminal"/>
    <property type="match status" value="1"/>
</dbReference>
<dbReference type="EMBL" id="WNJO01000007">
    <property type="protein sequence ID" value="MTV82516.1"/>
    <property type="molecule type" value="Genomic_DNA"/>
</dbReference>